<dbReference type="Proteomes" id="UP001163878">
    <property type="component" value="Chromosome"/>
</dbReference>
<evidence type="ECO:0000256" key="1">
    <source>
        <dbReference type="SAM" id="SignalP"/>
    </source>
</evidence>
<feature type="chain" id="PRO_5047509162" evidence="1">
    <location>
        <begin position="32"/>
        <end position="300"/>
    </location>
</feature>
<gene>
    <name evidence="2" type="ORF">OGH68_03515</name>
</gene>
<accession>A0ABY6I0Y5</accession>
<dbReference type="InterPro" id="IPR054817">
    <property type="entry name" value="Glycosyl_F510_1955-like"/>
</dbReference>
<dbReference type="InterPro" id="IPR052025">
    <property type="entry name" value="Xyloglucanase_GH74"/>
</dbReference>
<dbReference type="EMBL" id="CP107567">
    <property type="protein sequence ID" value="UYQ60628.1"/>
    <property type="molecule type" value="Genomic_DNA"/>
</dbReference>
<name>A0ABY6I0Y5_STRPE</name>
<keyword evidence="3" id="KW-1185">Reference proteome</keyword>
<reference evidence="2" key="1">
    <citation type="submission" date="2022-10" db="EMBL/GenBank/DDBJ databases">
        <title>Cytochrome P450 Catalyzes Benzene Ring Formation in the Biosynthesis of Trialkyl-Substituted Aromatic Polyketides.</title>
        <authorList>
            <person name="Zhao E."/>
            <person name="Ge H."/>
        </authorList>
    </citation>
    <scope>NUCLEOTIDE SEQUENCE</scope>
    <source>
        <strain evidence="2">NA0869</strain>
    </source>
</reference>
<sequence length="300" mass="31108">MITLNRRPSGPPARRRPAVAALMTVCALLLAACGSADEERPAAAPDPGTGHLHGLGVDPADGTVYAAGHLGVFRLAGSKAVRVADRFQDTMGFTVTGPRTFLASGHPSPADRTAASPHLGLIRSTDAGSTWTTVSAEGEADFHSLQKAGEVLYGFDSQSSQVWVSSDRGSTWDRRARLPVGDLAAHAGKPQRVWATTADGLQVSEDGGGTFRPVPGSPALVAIDSPEDGVLIGIGPDGRVLRGTDGRTWTVSGRLPRGAEPTLLSAVTADRLLAADSADVVYESKDGGRSWAVLHRPSPA</sequence>
<dbReference type="SUPFAM" id="SSF110296">
    <property type="entry name" value="Oligoxyloglucan reducing end-specific cellobiohydrolase"/>
    <property type="match status" value="1"/>
</dbReference>
<evidence type="ECO:0000313" key="3">
    <source>
        <dbReference type="Proteomes" id="UP001163878"/>
    </source>
</evidence>
<dbReference type="InterPro" id="IPR015943">
    <property type="entry name" value="WD40/YVTN_repeat-like_dom_sf"/>
</dbReference>
<organism evidence="2 3">
    <name type="scientific">Streptomyces peucetius</name>
    <dbReference type="NCBI Taxonomy" id="1950"/>
    <lineage>
        <taxon>Bacteria</taxon>
        <taxon>Bacillati</taxon>
        <taxon>Actinomycetota</taxon>
        <taxon>Actinomycetes</taxon>
        <taxon>Kitasatosporales</taxon>
        <taxon>Streptomycetaceae</taxon>
        <taxon>Streptomyces</taxon>
    </lineage>
</organism>
<keyword evidence="1" id="KW-0732">Signal</keyword>
<dbReference type="PANTHER" id="PTHR43739:SF5">
    <property type="entry name" value="EXO-ALPHA-SIALIDASE"/>
    <property type="match status" value="1"/>
</dbReference>
<evidence type="ECO:0000313" key="2">
    <source>
        <dbReference type="EMBL" id="UYQ60628.1"/>
    </source>
</evidence>
<proteinExistence type="predicted"/>
<dbReference type="PANTHER" id="PTHR43739">
    <property type="entry name" value="XYLOGLUCANASE (EUROFUNG)"/>
    <property type="match status" value="1"/>
</dbReference>
<dbReference type="NCBIfam" id="NF045728">
    <property type="entry name" value="glycosyl_F510_1955"/>
    <property type="match status" value="1"/>
</dbReference>
<protein>
    <submittedName>
        <fullName evidence="2">Exo-alpha-sialidase</fullName>
    </submittedName>
</protein>
<feature type="signal peptide" evidence="1">
    <location>
        <begin position="1"/>
        <end position="31"/>
    </location>
</feature>
<dbReference type="Gene3D" id="2.130.10.10">
    <property type="entry name" value="YVTN repeat-like/Quinoprotein amine dehydrogenase"/>
    <property type="match status" value="2"/>
</dbReference>
<dbReference type="RefSeq" id="WP_264241834.1">
    <property type="nucleotide sequence ID" value="NZ_CP107567.1"/>
</dbReference>
<dbReference type="PROSITE" id="PS51257">
    <property type="entry name" value="PROKAR_LIPOPROTEIN"/>
    <property type="match status" value="1"/>
</dbReference>